<dbReference type="Proteomes" id="UP000054928">
    <property type="component" value="Unassembled WGS sequence"/>
</dbReference>
<dbReference type="PROSITE" id="PS50994">
    <property type="entry name" value="INTEGRASE"/>
    <property type="match status" value="1"/>
</dbReference>
<evidence type="ECO:0000256" key="8">
    <source>
        <dbReference type="ARBA" id="ARBA00022932"/>
    </source>
</evidence>
<dbReference type="SUPFAM" id="SSF53098">
    <property type="entry name" value="Ribonuclease H-like"/>
    <property type="match status" value="1"/>
</dbReference>
<keyword evidence="4" id="KW-0378">Hydrolase</keyword>
<dbReference type="PANTHER" id="PTHR42648">
    <property type="entry name" value="TRANSPOSASE, PUTATIVE-RELATED"/>
    <property type="match status" value="1"/>
</dbReference>
<accession>A0A0P1ATK0</accession>
<feature type="domain" description="Integrase catalytic" evidence="10">
    <location>
        <begin position="39"/>
        <end position="182"/>
    </location>
</feature>
<dbReference type="Pfam" id="PF00665">
    <property type="entry name" value="rve"/>
    <property type="match status" value="1"/>
</dbReference>
<dbReference type="GO" id="GO:0003887">
    <property type="term" value="F:DNA-directed DNA polymerase activity"/>
    <property type="evidence" value="ECO:0007669"/>
    <property type="project" value="UniProtKB-KW"/>
</dbReference>
<dbReference type="GO" id="GO:0046872">
    <property type="term" value="F:metal ion binding"/>
    <property type="evidence" value="ECO:0007669"/>
    <property type="project" value="UniProtKB-KW"/>
</dbReference>
<dbReference type="InterPro" id="IPR012337">
    <property type="entry name" value="RNaseH-like_sf"/>
</dbReference>
<dbReference type="GO" id="GO:0016787">
    <property type="term" value="F:hydrolase activity"/>
    <property type="evidence" value="ECO:0007669"/>
    <property type="project" value="UniProtKB-KW"/>
</dbReference>
<evidence type="ECO:0000256" key="4">
    <source>
        <dbReference type="ARBA" id="ARBA00022801"/>
    </source>
</evidence>
<dbReference type="PANTHER" id="PTHR42648:SF11">
    <property type="entry name" value="TRANSPOSON TY4-P GAG-POL POLYPROTEIN"/>
    <property type="match status" value="1"/>
</dbReference>
<dbReference type="GO" id="GO:0004519">
    <property type="term" value="F:endonuclease activity"/>
    <property type="evidence" value="ECO:0007669"/>
    <property type="project" value="UniProtKB-KW"/>
</dbReference>
<dbReference type="GO" id="GO:0003676">
    <property type="term" value="F:nucleic acid binding"/>
    <property type="evidence" value="ECO:0007669"/>
    <property type="project" value="InterPro"/>
</dbReference>
<dbReference type="GO" id="GO:0015074">
    <property type="term" value="P:DNA integration"/>
    <property type="evidence" value="ECO:0007669"/>
    <property type="project" value="UniProtKB-KW"/>
</dbReference>
<keyword evidence="8" id="KW-0239">DNA-directed DNA polymerase</keyword>
<dbReference type="RefSeq" id="XP_024580832.1">
    <property type="nucleotide sequence ID" value="XM_024730567.1"/>
</dbReference>
<evidence type="ECO:0000256" key="6">
    <source>
        <dbReference type="ARBA" id="ARBA00022908"/>
    </source>
</evidence>
<dbReference type="GeneID" id="36395882"/>
<dbReference type="OrthoDB" id="101180at2759"/>
<proteinExistence type="predicted"/>
<evidence type="ECO:0000256" key="3">
    <source>
        <dbReference type="ARBA" id="ARBA00022759"/>
    </source>
</evidence>
<name>A0A0P1ATK0_PLAHL</name>
<dbReference type="STRING" id="4781.A0A0P1ATK0"/>
<keyword evidence="7" id="KW-0695">RNA-directed DNA polymerase</keyword>
<dbReference type="GO" id="GO:0003964">
    <property type="term" value="F:RNA-directed DNA polymerase activity"/>
    <property type="evidence" value="ECO:0007669"/>
    <property type="project" value="UniProtKB-KW"/>
</dbReference>
<keyword evidence="5" id="KW-0460">Magnesium</keyword>
<evidence type="ECO:0000256" key="7">
    <source>
        <dbReference type="ARBA" id="ARBA00022918"/>
    </source>
</evidence>
<evidence type="ECO:0000259" key="10">
    <source>
        <dbReference type="PROSITE" id="PS50994"/>
    </source>
</evidence>
<keyword evidence="3" id="KW-0255">Endonuclease</keyword>
<organism evidence="11 12">
    <name type="scientific">Plasmopara halstedii</name>
    <name type="common">Downy mildew of sunflower</name>
    <dbReference type="NCBI Taxonomy" id="4781"/>
    <lineage>
        <taxon>Eukaryota</taxon>
        <taxon>Sar</taxon>
        <taxon>Stramenopiles</taxon>
        <taxon>Oomycota</taxon>
        <taxon>Peronosporomycetes</taxon>
        <taxon>Peronosporales</taxon>
        <taxon>Peronosporaceae</taxon>
        <taxon>Plasmopara</taxon>
    </lineage>
</organism>
<evidence type="ECO:0000256" key="2">
    <source>
        <dbReference type="ARBA" id="ARBA00022723"/>
    </source>
</evidence>
<dbReference type="OMA" id="THWEDAV"/>
<dbReference type="EMBL" id="CCYD01001204">
    <property type="protein sequence ID" value="CEG44463.1"/>
    <property type="molecule type" value="Genomic_DNA"/>
</dbReference>
<dbReference type="InterPro" id="IPR036397">
    <property type="entry name" value="RNaseH_sf"/>
</dbReference>
<reference evidence="12" key="1">
    <citation type="submission" date="2014-09" db="EMBL/GenBank/DDBJ databases">
        <authorList>
            <person name="Sharma Rahul"/>
            <person name="Thines Marco"/>
        </authorList>
    </citation>
    <scope>NUCLEOTIDE SEQUENCE [LARGE SCALE GENOMIC DNA]</scope>
</reference>
<keyword evidence="1" id="KW-0540">Nuclease</keyword>
<evidence type="ECO:0000313" key="12">
    <source>
        <dbReference type="Proteomes" id="UP000054928"/>
    </source>
</evidence>
<dbReference type="GO" id="GO:0006310">
    <property type="term" value="P:DNA recombination"/>
    <property type="evidence" value="ECO:0007669"/>
    <property type="project" value="UniProtKB-KW"/>
</dbReference>
<keyword evidence="6" id="KW-0229">DNA integration</keyword>
<protein>
    <submittedName>
        <fullName evidence="11">Polyprotein</fullName>
    </submittedName>
</protein>
<dbReference type="Gene3D" id="3.30.420.10">
    <property type="entry name" value="Ribonuclease H-like superfamily/Ribonuclease H"/>
    <property type="match status" value="1"/>
</dbReference>
<keyword evidence="8" id="KW-0548">Nucleotidyltransferase</keyword>
<evidence type="ECO:0000256" key="5">
    <source>
        <dbReference type="ARBA" id="ARBA00022842"/>
    </source>
</evidence>
<evidence type="ECO:0000256" key="1">
    <source>
        <dbReference type="ARBA" id="ARBA00022722"/>
    </source>
</evidence>
<keyword evidence="8" id="KW-0808">Transferase</keyword>
<dbReference type="AlphaFoldDB" id="A0A0P1ATK0"/>
<keyword evidence="2" id="KW-0479">Metal-binding</keyword>
<keyword evidence="12" id="KW-1185">Reference proteome</keyword>
<sequence length="182" mass="20623">MLAYKGRADRGTTLNKEIPIIKQNEETLCVGCLKGKQTVTAFPSRSMTKTSRVLERVHTDVMGPMRTSSKGGVKYILTFVDEFSRNVANSIIKSKSEVAGKFKGFLTLYKNQWGARLRYLRSDNETEFVNKTMAGISQQNGIVHQRSVPFSPQQNGVVERMNMAFMEKARSMLHYKSVSTEW</sequence>
<dbReference type="InterPro" id="IPR039537">
    <property type="entry name" value="Retrotran_Ty1/copia-like"/>
</dbReference>
<dbReference type="InterPro" id="IPR001584">
    <property type="entry name" value="Integrase_cat-core"/>
</dbReference>
<evidence type="ECO:0000256" key="9">
    <source>
        <dbReference type="ARBA" id="ARBA00023172"/>
    </source>
</evidence>
<keyword evidence="9" id="KW-0233">DNA recombination</keyword>
<evidence type="ECO:0000313" key="11">
    <source>
        <dbReference type="EMBL" id="CEG44463.1"/>
    </source>
</evidence>